<evidence type="ECO:0000313" key="1">
    <source>
        <dbReference type="EMBL" id="OGG02531.1"/>
    </source>
</evidence>
<comment type="caution">
    <text evidence="1">The sequence shown here is derived from an EMBL/GenBank/DDBJ whole genome shotgun (WGS) entry which is preliminary data.</text>
</comment>
<reference evidence="1 2" key="1">
    <citation type="journal article" date="2016" name="Nat. Commun.">
        <title>Thousands of microbial genomes shed light on interconnected biogeochemical processes in an aquifer system.</title>
        <authorList>
            <person name="Anantharaman K."/>
            <person name="Brown C.T."/>
            <person name="Hug L.A."/>
            <person name="Sharon I."/>
            <person name="Castelle C.J."/>
            <person name="Probst A.J."/>
            <person name="Thomas B.C."/>
            <person name="Singh A."/>
            <person name="Wilkins M.J."/>
            <person name="Karaoz U."/>
            <person name="Brodie E.L."/>
            <person name="Williams K.H."/>
            <person name="Hubbard S.S."/>
            <person name="Banfield J.F."/>
        </authorList>
    </citation>
    <scope>NUCLEOTIDE SEQUENCE [LARGE SCALE GENOMIC DNA]</scope>
</reference>
<name>A0A1F5YQQ9_9BACT</name>
<dbReference type="AlphaFoldDB" id="A0A1F5YQQ9"/>
<organism evidence="1 2">
    <name type="scientific">Candidatus Gottesmanbacteria bacterium RBG_16_52_11</name>
    <dbReference type="NCBI Taxonomy" id="1798374"/>
    <lineage>
        <taxon>Bacteria</taxon>
        <taxon>Candidatus Gottesmaniibacteriota</taxon>
    </lineage>
</organism>
<evidence type="ECO:0000313" key="2">
    <source>
        <dbReference type="Proteomes" id="UP000178448"/>
    </source>
</evidence>
<dbReference type="Proteomes" id="UP000178448">
    <property type="component" value="Unassembled WGS sequence"/>
</dbReference>
<dbReference type="EMBL" id="MFJD01000007">
    <property type="protein sequence ID" value="OGG02531.1"/>
    <property type="molecule type" value="Genomic_DNA"/>
</dbReference>
<accession>A0A1F5YQQ9</accession>
<protein>
    <submittedName>
        <fullName evidence="1">Uncharacterized protein</fullName>
    </submittedName>
</protein>
<sequence length="141" mass="16620">MVWHTLRADKMVVGFTFRPLHPVIGADFYDDWRKEFVRRGLVLRDIYSDEFVRSKKELRLAAEAPKEHFPSRYLPDSELPVTVQMDIYNDVVAHYTWHESEVFGVEVYNAKIAAFYRRLFEFVWQHAKPVSAGTSEAKVRP</sequence>
<gene>
    <name evidence="1" type="ORF">A2Z33_01905</name>
</gene>
<proteinExistence type="predicted"/>